<dbReference type="VEuPathDB" id="VectorBase:AALB014988"/>
<dbReference type="AlphaFoldDB" id="A0A182FZH3"/>
<organism evidence="1 2">
    <name type="scientific">Anopheles albimanus</name>
    <name type="common">New world malaria mosquito</name>
    <dbReference type="NCBI Taxonomy" id="7167"/>
    <lineage>
        <taxon>Eukaryota</taxon>
        <taxon>Metazoa</taxon>
        <taxon>Ecdysozoa</taxon>
        <taxon>Arthropoda</taxon>
        <taxon>Hexapoda</taxon>
        <taxon>Insecta</taxon>
        <taxon>Pterygota</taxon>
        <taxon>Neoptera</taxon>
        <taxon>Endopterygota</taxon>
        <taxon>Diptera</taxon>
        <taxon>Nematocera</taxon>
        <taxon>Culicoidea</taxon>
        <taxon>Culicidae</taxon>
        <taxon>Anophelinae</taxon>
        <taxon>Anopheles</taxon>
    </lineage>
</organism>
<reference evidence="1 2" key="1">
    <citation type="journal article" date="2017" name="G3 (Bethesda)">
        <title>The Physical Genome Mapping of Anopheles albimanus Corrected Scaffold Misassemblies and Identified Interarm Rearrangements in Genus Anopheles.</title>
        <authorList>
            <person name="Artemov G.N."/>
            <person name="Peery A.N."/>
            <person name="Jiang X."/>
            <person name="Tu Z."/>
            <person name="Stegniy V.N."/>
            <person name="Sharakhova M.V."/>
            <person name="Sharakhov I.V."/>
        </authorList>
    </citation>
    <scope>NUCLEOTIDE SEQUENCE [LARGE SCALE GENOMIC DNA]</scope>
    <source>
        <strain evidence="1 2">ALBI9_A</strain>
    </source>
</reference>
<dbReference type="EnsemblMetazoa" id="AALB014988-RA">
    <property type="protein sequence ID" value="AALB014988-PA"/>
    <property type="gene ID" value="AALB014988"/>
</dbReference>
<dbReference type="Proteomes" id="UP000069272">
    <property type="component" value="Chromosome 3R"/>
</dbReference>
<evidence type="ECO:0000313" key="1">
    <source>
        <dbReference type="EnsemblMetazoa" id="AALB014988-PA"/>
    </source>
</evidence>
<name>A0A182FZH3_ANOAL</name>
<accession>A0A182FZH3</accession>
<reference evidence="1" key="2">
    <citation type="submission" date="2022-08" db="UniProtKB">
        <authorList>
            <consortium name="EnsemblMetazoa"/>
        </authorList>
    </citation>
    <scope>IDENTIFICATION</scope>
    <source>
        <strain evidence="1">STECLA/ALBI9_A</strain>
    </source>
</reference>
<evidence type="ECO:0000313" key="2">
    <source>
        <dbReference type="Proteomes" id="UP000069272"/>
    </source>
</evidence>
<proteinExistence type="predicted"/>
<protein>
    <submittedName>
        <fullName evidence="1">Uncharacterized protein</fullName>
    </submittedName>
</protein>
<keyword evidence="2" id="KW-1185">Reference proteome</keyword>
<sequence length="274" mass="30296">MGKLGNMFEVFAHMGRYRVFGPEIDLKLLEQRHVAAYLGQLLVHRVLERVNQRQARVDSQTTVALDQLQMAQFRQVDLVQINSKRERWNRALNTVNRVNVSQPKRQTARNSFIVICVPRSSSCSSSGIPLMNHSVVVSSPGVFGSGLSASRVSQTLNFFSFGNCSVTIMSTYFTKYSFTSSSSSRSFVSISARISQSVSTSWTKRLKLGSSSRYGPLPLPIDGVDGHPEAVTERGCALPLKVRRVDDGEPTAAYLRAVQPLPVVQQVEDGAQDL</sequence>